<dbReference type="PROSITE" id="PS01306">
    <property type="entry name" value="UPF0054"/>
    <property type="match status" value="1"/>
</dbReference>
<keyword evidence="5 7" id="KW-0378">Hydrolase</keyword>
<dbReference type="Gene3D" id="3.40.390.30">
    <property type="entry name" value="Metalloproteases ('zincins'), catalytic domain"/>
    <property type="match status" value="1"/>
</dbReference>
<proteinExistence type="inferred from homology"/>
<reference evidence="9" key="1">
    <citation type="submission" date="2017-09" db="EMBL/GenBank/DDBJ databases">
        <authorList>
            <person name="Varghese N."/>
            <person name="Submissions S."/>
        </authorList>
    </citation>
    <scope>NUCLEOTIDE SEQUENCE [LARGE SCALE GENOMIC DNA]</scope>
    <source>
        <strain evidence="9">DSM 15103</strain>
    </source>
</reference>
<evidence type="ECO:0000256" key="6">
    <source>
        <dbReference type="ARBA" id="ARBA00022833"/>
    </source>
</evidence>
<organism evidence="8 9">
    <name type="scientific">Persephonella hydrogeniphila</name>
    <dbReference type="NCBI Taxonomy" id="198703"/>
    <lineage>
        <taxon>Bacteria</taxon>
        <taxon>Pseudomonadati</taxon>
        <taxon>Aquificota</taxon>
        <taxon>Aquificia</taxon>
        <taxon>Aquificales</taxon>
        <taxon>Hydrogenothermaceae</taxon>
        <taxon>Persephonella</taxon>
    </lineage>
</organism>
<evidence type="ECO:0000256" key="7">
    <source>
        <dbReference type="HAMAP-Rule" id="MF_00009"/>
    </source>
</evidence>
<dbReference type="PANTHER" id="PTHR46986">
    <property type="entry name" value="ENDORIBONUCLEASE YBEY, CHLOROPLASTIC"/>
    <property type="match status" value="1"/>
</dbReference>
<feature type="binding site" evidence="7">
    <location>
        <position position="116"/>
    </location>
    <ligand>
        <name>Zn(2+)</name>
        <dbReference type="ChEBI" id="CHEBI:29105"/>
        <note>catalytic</note>
    </ligand>
</feature>
<feature type="binding site" evidence="7">
    <location>
        <position position="122"/>
    </location>
    <ligand>
        <name>Zn(2+)</name>
        <dbReference type="ChEBI" id="CHEBI:29105"/>
        <note>catalytic</note>
    </ligand>
</feature>
<evidence type="ECO:0000256" key="3">
    <source>
        <dbReference type="ARBA" id="ARBA00022723"/>
    </source>
</evidence>
<dbReference type="GO" id="GO:0004521">
    <property type="term" value="F:RNA endonuclease activity"/>
    <property type="evidence" value="ECO:0007669"/>
    <property type="project" value="UniProtKB-UniRule"/>
</dbReference>
<keyword evidence="4 7" id="KW-0255">Endonuclease</keyword>
<evidence type="ECO:0000256" key="2">
    <source>
        <dbReference type="ARBA" id="ARBA00022722"/>
    </source>
</evidence>
<name>A0A285NA96_9AQUI</name>
<dbReference type="InterPro" id="IPR023091">
    <property type="entry name" value="MetalPrtase_cat_dom_sf_prd"/>
</dbReference>
<accession>A0A285NA96</accession>
<keyword evidence="9" id="KW-1185">Reference proteome</keyword>
<evidence type="ECO:0000256" key="4">
    <source>
        <dbReference type="ARBA" id="ARBA00022759"/>
    </source>
</evidence>
<dbReference type="GO" id="GO:0008270">
    <property type="term" value="F:zinc ion binding"/>
    <property type="evidence" value="ECO:0007669"/>
    <property type="project" value="UniProtKB-UniRule"/>
</dbReference>
<dbReference type="GO" id="GO:0005737">
    <property type="term" value="C:cytoplasm"/>
    <property type="evidence" value="ECO:0007669"/>
    <property type="project" value="UniProtKB-SubCell"/>
</dbReference>
<keyword evidence="7" id="KW-0690">Ribosome biogenesis</keyword>
<dbReference type="GO" id="GO:0006364">
    <property type="term" value="P:rRNA processing"/>
    <property type="evidence" value="ECO:0007669"/>
    <property type="project" value="UniProtKB-UniRule"/>
</dbReference>
<sequence>MNRILISKDIYDRNITKKFVKETAEKILKELTLDNVELSITLTDNETIKQINKQWRNKDKPTDVLSFPIDEKPAGYRYRVLGDVVISLPYAKKQAEEIGIPYKNEIVRLLTHGILHLLGYDHEVCPAEAKKMFDLQDRIFEKITSSHIQQGNS</sequence>
<feature type="binding site" evidence="7">
    <location>
        <position position="112"/>
    </location>
    <ligand>
        <name>Zn(2+)</name>
        <dbReference type="ChEBI" id="CHEBI:29105"/>
        <note>catalytic</note>
    </ligand>
</feature>
<comment type="cofactor">
    <cofactor evidence="7">
        <name>Zn(2+)</name>
        <dbReference type="ChEBI" id="CHEBI:29105"/>
    </cofactor>
    <text evidence="7">Binds 1 zinc ion.</text>
</comment>
<comment type="similarity">
    <text evidence="1 7">Belongs to the endoribonuclease YbeY family.</text>
</comment>
<keyword evidence="3 7" id="KW-0479">Metal-binding</keyword>
<keyword evidence="7" id="KW-0963">Cytoplasm</keyword>
<dbReference type="Pfam" id="PF02130">
    <property type="entry name" value="YbeY"/>
    <property type="match status" value="1"/>
</dbReference>
<dbReference type="EC" id="3.1.-.-" evidence="7"/>
<evidence type="ECO:0000313" key="8">
    <source>
        <dbReference type="EMBL" id="SNZ06360.1"/>
    </source>
</evidence>
<dbReference type="SUPFAM" id="SSF55486">
    <property type="entry name" value="Metalloproteases ('zincins'), catalytic domain"/>
    <property type="match status" value="1"/>
</dbReference>
<comment type="subcellular location">
    <subcellularLocation>
        <location evidence="7">Cytoplasm</location>
    </subcellularLocation>
</comment>
<evidence type="ECO:0000313" key="9">
    <source>
        <dbReference type="Proteomes" id="UP000219036"/>
    </source>
</evidence>
<dbReference type="InterPro" id="IPR002036">
    <property type="entry name" value="YbeY"/>
</dbReference>
<evidence type="ECO:0000256" key="5">
    <source>
        <dbReference type="ARBA" id="ARBA00022801"/>
    </source>
</evidence>
<protein>
    <recommendedName>
        <fullName evidence="7">Endoribonuclease YbeY</fullName>
        <ecNumber evidence="7">3.1.-.-</ecNumber>
    </recommendedName>
</protein>
<dbReference type="NCBIfam" id="TIGR00043">
    <property type="entry name" value="rRNA maturation RNase YbeY"/>
    <property type="match status" value="1"/>
</dbReference>
<gene>
    <name evidence="7" type="primary">ybeY</name>
    <name evidence="8" type="ORF">SAMN06265182_0650</name>
</gene>
<dbReference type="Proteomes" id="UP000219036">
    <property type="component" value="Unassembled WGS sequence"/>
</dbReference>
<comment type="function">
    <text evidence="7">Single strand-specific metallo-endoribonuclease involved in late-stage 70S ribosome quality control and in maturation of the 3' terminus of the 16S rRNA.</text>
</comment>
<keyword evidence="6 7" id="KW-0862">Zinc</keyword>
<evidence type="ECO:0000256" key="1">
    <source>
        <dbReference type="ARBA" id="ARBA00010875"/>
    </source>
</evidence>
<dbReference type="HAMAP" id="MF_00009">
    <property type="entry name" value="Endoribonucl_YbeY"/>
    <property type="match status" value="1"/>
</dbReference>
<keyword evidence="2 7" id="KW-0540">Nuclease</keyword>
<dbReference type="InterPro" id="IPR020549">
    <property type="entry name" value="YbeY_CS"/>
</dbReference>
<dbReference type="OrthoDB" id="9807740at2"/>
<dbReference type="RefSeq" id="WP_096999836.1">
    <property type="nucleotide sequence ID" value="NZ_OBEI01000002.1"/>
</dbReference>
<dbReference type="EMBL" id="OBEI01000002">
    <property type="protein sequence ID" value="SNZ06360.1"/>
    <property type="molecule type" value="Genomic_DNA"/>
</dbReference>
<dbReference type="GO" id="GO:0004222">
    <property type="term" value="F:metalloendopeptidase activity"/>
    <property type="evidence" value="ECO:0007669"/>
    <property type="project" value="InterPro"/>
</dbReference>
<dbReference type="PANTHER" id="PTHR46986:SF1">
    <property type="entry name" value="ENDORIBONUCLEASE YBEY, CHLOROPLASTIC"/>
    <property type="match status" value="1"/>
</dbReference>
<dbReference type="AlphaFoldDB" id="A0A285NA96"/>
<keyword evidence="7" id="KW-0698">rRNA processing</keyword>